<keyword evidence="1" id="KW-0418">Kinase</keyword>
<keyword evidence="2" id="KW-1185">Reference proteome</keyword>
<keyword evidence="1" id="KW-0808">Transferase</keyword>
<dbReference type="GO" id="GO:0016301">
    <property type="term" value="F:kinase activity"/>
    <property type="evidence" value="ECO:0007669"/>
    <property type="project" value="UniProtKB-KW"/>
</dbReference>
<evidence type="ECO:0000313" key="2">
    <source>
        <dbReference type="Proteomes" id="UP001597438"/>
    </source>
</evidence>
<dbReference type="Proteomes" id="UP001597438">
    <property type="component" value="Unassembled WGS sequence"/>
</dbReference>
<dbReference type="NCBIfam" id="NF040656">
    <property type="entry name" value="GHMP_GYDIA"/>
    <property type="match status" value="1"/>
</dbReference>
<dbReference type="InterPro" id="IPR047765">
    <property type="entry name" value="GHMP_GYDIA-like"/>
</dbReference>
<sequence>MKEFRSNGKILLTGEYAVLDGAKALTLPTKMGQNMQISKKNDGNLNWKSKDENGRIWFETSLSIKNNKFETSNSSPAEYKKLEERLVQTLNAALLQKPGFAQNFPGYDIMTQLDFNRNWGLGSSSTLINNLANWLKIDAYELLQNTFGGSGYDLAAANSDFPITYQVTADGPRDFVVSFDPPFKDNLYFIYLNQKQDSRESIKHYRNQQSEKRNELVDKISGITEQIIQTENLEEFKLLLEAHETLLSLALNLPKVKNKLFPDYSGLVKSLGGWGGDFVLVTGSENEMDYFRKKGYSTIFSYRDFIK</sequence>
<dbReference type="RefSeq" id="WP_251741350.1">
    <property type="nucleotide sequence ID" value="NZ_JBHUOJ010000012.1"/>
</dbReference>
<organism evidence="1 2">
    <name type="scientific">Christiangramia antarctica</name>
    <dbReference type="NCBI Taxonomy" id="2058158"/>
    <lineage>
        <taxon>Bacteria</taxon>
        <taxon>Pseudomonadati</taxon>
        <taxon>Bacteroidota</taxon>
        <taxon>Flavobacteriia</taxon>
        <taxon>Flavobacteriales</taxon>
        <taxon>Flavobacteriaceae</taxon>
        <taxon>Christiangramia</taxon>
    </lineage>
</organism>
<dbReference type="Gene3D" id="3.30.230.10">
    <property type="match status" value="1"/>
</dbReference>
<gene>
    <name evidence="1" type="ORF">ACFSYS_06875</name>
</gene>
<protein>
    <submittedName>
        <fullName evidence="1">GYDIA family GHMP kinase</fullName>
    </submittedName>
</protein>
<dbReference type="InterPro" id="IPR020568">
    <property type="entry name" value="Ribosomal_Su5_D2-typ_SF"/>
</dbReference>
<dbReference type="SUPFAM" id="SSF54211">
    <property type="entry name" value="Ribosomal protein S5 domain 2-like"/>
    <property type="match status" value="1"/>
</dbReference>
<dbReference type="InterPro" id="IPR014721">
    <property type="entry name" value="Ribsml_uS5_D2-typ_fold_subgr"/>
</dbReference>
<dbReference type="EMBL" id="JBHUOJ010000012">
    <property type="protein sequence ID" value="MFD2833007.1"/>
    <property type="molecule type" value="Genomic_DNA"/>
</dbReference>
<comment type="caution">
    <text evidence="1">The sequence shown here is derived from an EMBL/GenBank/DDBJ whole genome shotgun (WGS) entry which is preliminary data.</text>
</comment>
<accession>A0ABW5X2K3</accession>
<proteinExistence type="predicted"/>
<reference evidence="2" key="1">
    <citation type="journal article" date="2019" name="Int. J. Syst. Evol. Microbiol.">
        <title>The Global Catalogue of Microorganisms (GCM) 10K type strain sequencing project: providing services to taxonomists for standard genome sequencing and annotation.</title>
        <authorList>
            <consortium name="The Broad Institute Genomics Platform"/>
            <consortium name="The Broad Institute Genome Sequencing Center for Infectious Disease"/>
            <person name="Wu L."/>
            <person name="Ma J."/>
        </authorList>
    </citation>
    <scope>NUCLEOTIDE SEQUENCE [LARGE SCALE GENOMIC DNA]</scope>
    <source>
        <strain evidence="2">KCTC 52925</strain>
    </source>
</reference>
<evidence type="ECO:0000313" key="1">
    <source>
        <dbReference type="EMBL" id="MFD2833007.1"/>
    </source>
</evidence>
<name>A0ABW5X2K3_9FLAO</name>